<dbReference type="KEGG" id="cja:CJA_1571"/>
<dbReference type="HOGENOM" id="CLU_048246_1_0_6"/>
<dbReference type="PANTHER" id="PTHR33525:SF4">
    <property type="entry name" value="CYCLIC DI-GMP PHOSPHODIESTERASE CDGJ"/>
    <property type="match status" value="1"/>
</dbReference>
<dbReference type="Proteomes" id="UP000001036">
    <property type="component" value="Chromosome"/>
</dbReference>
<dbReference type="InterPro" id="IPR013976">
    <property type="entry name" value="HDOD"/>
</dbReference>
<name>B3PE61_CELJU</name>
<dbReference type="PANTHER" id="PTHR33525">
    <property type="match status" value="1"/>
</dbReference>
<evidence type="ECO:0000313" key="2">
    <source>
        <dbReference type="EMBL" id="ACE83219.1"/>
    </source>
</evidence>
<organism evidence="2 3">
    <name type="scientific">Cellvibrio japonicus (strain Ueda107)</name>
    <name type="common">Pseudomonas fluorescens subsp. cellulosa</name>
    <dbReference type="NCBI Taxonomy" id="498211"/>
    <lineage>
        <taxon>Bacteria</taxon>
        <taxon>Pseudomonadati</taxon>
        <taxon>Pseudomonadota</taxon>
        <taxon>Gammaproteobacteria</taxon>
        <taxon>Cellvibrionales</taxon>
        <taxon>Cellvibrionaceae</taxon>
        <taxon>Cellvibrio</taxon>
    </lineage>
</organism>
<dbReference type="eggNOG" id="COG1639">
    <property type="taxonomic scope" value="Bacteria"/>
</dbReference>
<dbReference type="AlphaFoldDB" id="B3PE61"/>
<dbReference type="InterPro" id="IPR052340">
    <property type="entry name" value="RNase_Y/CdgJ"/>
</dbReference>
<accession>B3PE61</accession>
<dbReference type="Gene3D" id="1.10.3210.10">
    <property type="entry name" value="Hypothetical protein af1432"/>
    <property type="match status" value="1"/>
</dbReference>
<dbReference type="PROSITE" id="PS51833">
    <property type="entry name" value="HDOD"/>
    <property type="match status" value="1"/>
</dbReference>
<keyword evidence="3" id="KW-1185">Reference proteome</keyword>
<evidence type="ECO:0000259" key="1">
    <source>
        <dbReference type="PROSITE" id="PS51833"/>
    </source>
</evidence>
<reference evidence="2 3" key="1">
    <citation type="journal article" date="2008" name="J. Bacteriol.">
        <title>Insights into plant cell wall degradation from the genome sequence of the soil bacterium Cellvibrio japonicus.</title>
        <authorList>
            <person name="Deboy R.T."/>
            <person name="Mongodin E.F."/>
            <person name="Fouts D.E."/>
            <person name="Tailford L.E."/>
            <person name="Khouri H."/>
            <person name="Emerson J.B."/>
            <person name="Mohamoud Y."/>
            <person name="Watkins K."/>
            <person name="Henrissat B."/>
            <person name="Gilbert H.J."/>
            <person name="Nelson K.E."/>
        </authorList>
    </citation>
    <scope>NUCLEOTIDE SEQUENCE [LARGE SCALE GENOMIC DNA]</scope>
    <source>
        <strain evidence="2 3">Ueda107</strain>
    </source>
</reference>
<protein>
    <recommendedName>
        <fullName evidence="1">HDOD domain-containing protein</fullName>
    </recommendedName>
</protein>
<evidence type="ECO:0000313" key="3">
    <source>
        <dbReference type="Proteomes" id="UP000001036"/>
    </source>
</evidence>
<sequence length="291" mass="32467">MSVMESSVQAAKPDYSVYRRVIGDLLSGNEQLPSLPIITFEIRKAMEQSNLSMVELSKLLTRDPALSAVLLKYASSPLIGSQNPPQTLLDVIRLLGMNQVERITMVHSIKSLFSMHSAKHKRLFLEAWRRLALKASLSTYIAKHLKQVVPDHVLMAALMSEVGTLAVLSAFKKSDETPDIPTYIALCREYAKSLGVITLKKWQVDEQYLKVVQEVGKWQGESPGPINLSDIINLGLYHALKLTHTKTDLPPLKDITAYQKLDEPHNKIIAGGLDVVMTNIQEIRVVAKSLF</sequence>
<proteinExistence type="predicted"/>
<feature type="domain" description="HDOD" evidence="1">
    <location>
        <begin position="32"/>
        <end position="218"/>
    </location>
</feature>
<dbReference type="EMBL" id="CP000934">
    <property type="protein sequence ID" value="ACE83219.1"/>
    <property type="molecule type" value="Genomic_DNA"/>
</dbReference>
<dbReference type="Pfam" id="PF08668">
    <property type="entry name" value="HDOD"/>
    <property type="match status" value="1"/>
</dbReference>
<dbReference type="SUPFAM" id="SSF109604">
    <property type="entry name" value="HD-domain/PDEase-like"/>
    <property type="match status" value="1"/>
</dbReference>
<gene>
    <name evidence="2" type="ordered locus">CJA_1571</name>
</gene>
<dbReference type="STRING" id="498211.CJA_1571"/>